<gene>
    <name evidence="10" type="ORF">SAMN04487910_4113</name>
</gene>
<dbReference type="PANTHER" id="PTHR43711:SF29">
    <property type="entry name" value="HISTIDINE KINASE"/>
    <property type="match status" value="1"/>
</dbReference>
<dbReference type="Gene3D" id="1.10.287.130">
    <property type="match status" value="1"/>
</dbReference>
<keyword evidence="7" id="KW-0175">Coiled coil</keyword>
<dbReference type="Proteomes" id="UP000198521">
    <property type="component" value="Unassembled WGS sequence"/>
</dbReference>
<evidence type="ECO:0000256" key="8">
    <source>
        <dbReference type="SAM" id="Phobius"/>
    </source>
</evidence>
<dbReference type="PROSITE" id="PS50005">
    <property type="entry name" value="TPR"/>
    <property type="match status" value="3"/>
</dbReference>
<keyword evidence="6" id="KW-0802">TPR repeat</keyword>
<dbReference type="AlphaFoldDB" id="A0A1H7VMR9"/>
<evidence type="ECO:0000256" key="5">
    <source>
        <dbReference type="ARBA" id="ARBA00023012"/>
    </source>
</evidence>
<feature type="repeat" description="TPR" evidence="6">
    <location>
        <begin position="180"/>
        <end position="213"/>
    </location>
</feature>
<dbReference type="GO" id="GO:0000155">
    <property type="term" value="F:phosphorelay sensor kinase activity"/>
    <property type="evidence" value="ECO:0007669"/>
    <property type="project" value="InterPro"/>
</dbReference>
<dbReference type="PROSITE" id="PS50109">
    <property type="entry name" value="HIS_KIN"/>
    <property type="match status" value="1"/>
</dbReference>
<dbReference type="SUPFAM" id="SSF48452">
    <property type="entry name" value="TPR-like"/>
    <property type="match status" value="2"/>
</dbReference>
<protein>
    <recommendedName>
        <fullName evidence="2">histidine kinase</fullName>
        <ecNumber evidence="2">2.7.13.3</ecNumber>
    </recommendedName>
</protein>
<evidence type="ECO:0000256" key="6">
    <source>
        <dbReference type="PROSITE-ProRule" id="PRU00339"/>
    </source>
</evidence>
<feature type="repeat" description="TPR" evidence="6">
    <location>
        <begin position="220"/>
        <end position="253"/>
    </location>
</feature>
<dbReference type="SUPFAM" id="SSF47384">
    <property type="entry name" value="Homodimeric domain of signal transducing histidine kinase"/>
    <property type="match status" value="1"/>
</dbReference>
<evidence type="ECO:0000256" key="7">
    <source>
        <dbReference type="SAM" id="Coils"/>
    </source>
</evidence>
<dbReference type="Gene3D" id="1.25.40.10">
    <property type="entry name" value="Tetratricopeptide repeat domain"/>
    <property type="match status" value="2"/>
</dbReference>
<accession>A0A1H7VMR9</accession>
<reference evidence="10 11" key="1">
    <citation type="submission" date="2016-10" db="EMBL/GenBank/DDBJ databases">
        <authorList>
            <person name="de Groot N.N."/>
        </authorList>
    </citation>
    <scope>NUCLEOTIDE SEQUENCE [LARGE SCALE GENOMIC DNA]</scope>
    <source>
        <strain evidence="10 11">DSM 25232</strain>
    </source>
</reference>
<dbReference type="InterPro" id="IPR003594">
    <property type="entry name" value="HATPase_dom"/>
</dbReference>
<dbReference type="STRING" id="1038014.SAMN04487910_4113"/>
<dbReference type="SUPFAM" id="SSF55874">
    <property type="entry name" value="ATPase domain of HSP90 chaperone/DNA topoisomerase II/histidine kinase"/>
    <property type="match status" value="1"/>
</dbReference>
<dbReference type="PANTHER" id="PTHR43711">
    <property type="entry name" value="TWO-COMPONENT HISTIDINE KINASE"/>
    <property type="match status" value="1"/>
</dbReference>
<keyword evidence="5" id="KW-0902">Two-component regulatory system</keyword>
<dbReference type="InterPro" id="IPR005467">
    <property type="entry name" value="His_kinase_dom"/>
</dbReference>
<feature type="domain" description="Histidine kinase" evidence="9">
    <location>
        <begin position="504"/>
        <end position="721"/>
    </location>
</feature>
<dbReference type="SMART" id="SM00028">
    <property type="entry name" value="TPR"/>
    <property type="match status" value="5"/>
</dbReference>
<dbReference type="PRINTS" id="PR00344">
    <property type="entry name" value="BCTRLSENSOR"/>
</dbReference>
<dbReference type="InterPro" id="IPR050736">
    <property type="entry name" value="Sensor_HK_Regulatory"/>
</dbReference>
<evidence type="ECO:0000313" key="10">
    <source>
        <dbReference type="EMBL" id="SEM10551.1"/>
    </source>
</evidence>
<evidence type="ECO:0000256" key="1">
    <source>
        <dbReference type="ARBA" id="ARBA00000085"/>
    </source>
</evidence>
<dbReference type="Pfam" id="PF02518">
    <property type="entry name" value="HATPase_c"/>
    <property type="match status" value="1"/>
</dbReference>
<evidence type="ECO:0000256" key="2">
    <source>
        <dbReference type="ARBA" id="ARBA00012438"/>
    </source>
</evidence>
<keyword evidence="4 10" id="KW-0418">Kinase</keyword>
<dbReference type="EC" id="2.7.13.3" evidence="2"/>
<feature type="repeat" description="TPR" evidence="6">
    <location>
        <begin position="59"/>
        <end position="92"/>
    </location>
</feature>
<evidence type="ECO:0000313" key="11">
    <source>
        <dbReference type="Proteomes" id="UP000198521"/>
    </source>
</evidence>
<comment type="catalytic activity">
    <reaction evidence="1">
        <text>ATP + protein L-histidine = ADP + protein N-phospho-L-histidine.</text>
        <dbReference type="EC" id="2.7.13.3"/>
    </reaction>
</comment>
<dbReference type="OrthoDB" id="9781208at2"/>
<evidence type="ECO:0000256" key="4">
    <source>
        <dbReference type="ARBA" id="ARBA00022777"/>
    </source>
</evidence>
<sequence length="735" mass="85817">MVKLEYIFIAFFTSVVIYAQNLDDDCESWRKQMKTISSSEDLFKLNNLMIHKVNAICKAEIYMASAHMYQQLGKKDSALYSYDKSIELAKKENAEEILSGGYTGKAYLWIEEYNDEKESLKWLEKAKRILDKNENSRIWGSYYISNIKIAVKKSDYHLALKYNDSFISTLNRVNNKQGIASRYMQKGLLYFNLSNYQKAAENLLYAIELKEKENNNLDIENMYFHLGHSYLKWGEYKTAEKYFRKSIPISKAKSDTNILLSSYSKLIRCYQELGEDEKALSIIDSTFTLSKKKNNEIKIAEVLIEKGRLFYKNFDRYTKAEKYFKEAYDIAIRNDVALTLYESIEGLMDIYINQKDFEKIKPYIKVFVDVTERISIMAYEQQMHKIFSEYYEQTNNSFLAIKHLRKYYSIKDSISNQQVQTKVVDLEKKYDTKKKELAIVTLNQQKKEQEQIAKQAKAQQYLYLLVAIFLLLLLGIGAWAFRKLKKQQEELISVNQVKNRLFSIIAHDLRGMIIPFQRSGKILKYHIEKGNNEKTIDLSRALEQNSESLSNMLDNLLNWSLEQMNGYKMTPQTISIKKELTEIITSYKQQAIYKNTNIELKYGKDFSVNFDKGAFHVIFRNLIGNALKYTEEGNIRIEFKNENEEFLCSVIDTGVGMSSEQLENIFNLEEKKSTIGTQGEKGTGLGLNLIYRFIKMNEGNISVSSEKRIGTRFDLNLPIRNYKFYKKTDSKALSA</sequence>
<proteinExistence type="predicted"/>
<keyword evidence="11" id="KW-1185">Reference proteome</keyword>
<evidence type="ECO:0000256" key="3">
    <source>
        <dbReference type="ARBA" id="ARBA00022679"/>
    </source>
</evidence>
<dbReference type="EMBL" id="FOAB01000009">
    <property type="protein sequence ID" value="SEM10551.1"/>
    <property type="molecule type" value="Genomic_DNA"/>
</dbReference>
<keyword evidence="8" id="KW-0812">Transmembrane</keyword>
<keyword evidence="3" id="KW-0808">Transferase</keyword>
<keyword evidence="8" id="KW-1133">Transmembrane helix</keyword>
<dbReference type="InterPro" id="IPR036890">
    <property type="entry name" value="HATPase_C_sf"/>
</dbReference>
<dbReference type="Pfam" id="PF13181">
    <property type="entry name" value="TPR_8"/>
    <property type="match status" value="3"/>
</dbReference>
<dbReference type="CDD" id="cd00075">
    <property type="entry name" value="HATPase"/>
    <property type="match status" value="1"/>
</dbReference>
<keyword evidence="8" id="KW-0472">Membrane</keyword>
<organism evidence="10 11">
    <name type="scientific">Aquimarina amphilecti</name>
    <dbReference type="NCBI Taxonomy" id="1038014"/>
    <lineage>
        <taxon>Bacteria</taxon>
        <taxon>Pseudomonadati</taxon>
        <taxon>Bacteroidota</taxon>
        <taxon>Flavobacteriia</taxon>
        <taxon>Flavobacteriales</taxon>
        <taxon>Flavobacteriaceae</taxon>
        <taxon>Aquimarina</taxon>
    </lineage>
</organism>
<feature type="transmembrane region" description="Helical" evidence="8">
    <location>
        <begin position="461"/>
        <end position="481"/>
    </location>
</feature>
<dbReference type="RefSeq" id="WP_091411897.1">
    <property type="nucleotide sequence ID" value="NZ_FOAB01000009.1"/>
</dbReference>
<evidence type="ECO:0000259" key="9">
    <source>
        <dbReference type="PROSITE" id="PS50109"/>
    </source>
</evidence>
<name>A0A1H7VMR9_AQUAM</name>
<dbReference type="InterPro" id="IPR011990">
    <property type="entry name" value="TPR-like_helical_dom_sf"/>
</dbReference>
<dbReference type="InterPro" id="IPR019734">
    <property type="entry name" value="TPR_rpt"/>
</dbReference>
<dbReference type="InterPro" id="IPR036097">
    <property type="entry name" value="HisK_dim/P_sf"/>
</dbReference>
<dbReference type="Gene3D" id="3.30.565.10">
    <property type="entry name" value="Histidine kinase-like ATPase, C-terminal domain"/>
    <property type="match status" value="1"/>
</dbReference>
<feature type="coiled-coil region" evidence="7">
    <location>
        <begin position="416"/>
        <end position="459"/>
    </location>
</feature>
<dbReference type="InterPro" id="IPR004358">
    <property type="entry name" value="Sig_transdc_His_kin-like_C"/>
</dbReference>
<dbReference type="SMART" id="SM00387">
    <property type="entry name" value="HATPase_c"/>
    <property type="match status" value="1"/>
</dbReference>